<organism evidence="12 13">
    <name type="scientific">Dillenia turbinata</name>
    <dbReference type="NCBI Taxonomy" id="194707"/>
    <lineage>
        <taxon>Eukaryota</taxon>
        <taxon>Viridiplantae</taxon>
        <taxon>Streptophyta</taxon>
        <taxon>Embryophyta</taxon>
        <taxon>Tracheophyta</taxon>
        <taxon>Spermatophyta</taxon>
        <taxon>Magnoliopsida</taxon>
        <taxon>eudicotyledons</taxon>
        <taxon>Gunneridae</taxon>
        <taxon>Pentapetalae</taxon>
        <taxon>Dilleniales</taxon>
        <taxon>Dilleniaceae</taxon>
        <taxon>Dillenia</taxon>
    </lineage>
</organism>
<evidence type="ECO:0000256" key="5">
    <source>
        <dbReference type="ARBA" id="ARBA00022723"/>
    </source>
</evidence>
<dbReference type="InterPro" id="IPR011050">
    <property type="entry name" value="Pectin_lyase_fold/virulence"/>
</dbReference>
<dbReference type="Proteomes" id="UP001370490">
    <property type="component" value="Unassembled WGS sequence"/>
</dbReference>
<dbReference type="PRINTS" id="PR00807">
    <property type="entry name" value="AMBALLERGEN"/>
</dbReference>
<accession>A0AAN8Z4Y8</accession>
<dbReference type="SMART" id="SM00656">
    <property type="entry name" value="Amb_all"/>
    <property type="match status" value="1"/>
</dbReference>
<comment type="cofactor">
    <cofactor evidence="10">
        <name>Ca(2+)</name>
        <dbReference type="ChEBI" id="CHEBI:29108"/>
    </cofactor>
    <text evidence="10">Binds 1 Ca(2+) ion. Required for its activity.</text>
</comment>
<comment type="pathway">
    <text evidence="2 10">Glycan metabolism; pectin degradation; 2-dehydro-3-deoxy-D-gluconate from pectin: step 2/5.</text>
</comment>
<dbReference type="PANTHER" id="PTHR31683:SF208">
    <property type="entry name" value="PECTATE LYASE"/>
    <property type="match status" value="1"/>
</dbReference>
<comment type="catalytic activity">
    <reaction evidence="1 10">
        <text>Eliminative cleavage of (1-&gt;4)-alpha-D-galacturonan to give oligosaccharides with 4-deoxy-alpha-D-galact-4-enuronosyl groups at their non-reducing ends.</text>
        <dbReference type="EC" id="4.2.2.2"/>
    </reaction>
</comment>
<evidence type="ECO:0000256" key="1">
    <source>
        <dbReference type="ARBA" id="ARBA00000695"/>
    </source>
</evidence>
<evidence type="ECO:0000313" key="13">
    <source>
        <dbReference type="Proteomes" id="UP001370490"/>
    </source>
</evidence>
<proteinExistence type="inferred from homology"/>
<dbReference type="SUPFAM" id="SSF51126">
    <property type="entry name" value="Pectin lyase-like"/>
    <property type="match status" value="1"/>
</dbReference>
<protein>
    <recommendedName>
        <fullName evidence="4 10">Pectate lyase</fullName>
        <ecNumber evidence="4 10">4.2.2.2</ecNumber>
    </recommendedName>
</protein>
<keyword evidence="6 10" id="KW-0732">Signal</keyword>
<name>A0AAN8Z4Y8_9MAGN</name>
<dbReference type="InterPro" id="IPR002022">
    <property type="entry name" value="Pec_lyase"/>
</dbReference>
<evidence type="ECO:0000256" key="4">
    <source>
        <dbReference type="ARBA" id="ARBA00012272"/>
    </source>
</evidence>
<comment type="caution">
    <text evidence="12">The sequence shown here is derived from an EMBL/GenBank/DDBJ whole genome shotgun (WGS) entry which is preliminary data.</text>
</comment>
<keyword evidence="5 10" id="KW-0479">Metal-binding</keyword>
<evidence type="ECO:0000256" key="3">
    <source>
        <dbReference type="ARBA" id="ARBA00010980"/>
    </source>
</evidence>
<evidence type="ECO:0000256" key="8">
    <source>
        <dbReference type="ARBA" id="ARBA00023180"/>
    </source>
</evidence>
<dbReference type="EC" id="4.2.2.2" evidence="4 10"/>
<dbReference type="GO" id="GO:0030570">
    <property type="term" value="F:pectate lyase activity"/>
    <property type="evidence" value="ECO:0007669"/>
    <property type="project" value="UniProtKB-EC"/>
</dbReference>
<dbReference type="InterPro" id="IPR045032">
    <property type="entry name" value="PEL"/>
</dbReference>
<dbReference type="InterPro" id="IPR007524">
    <property type="entry name" value="Pec_lyase_N"/>
</dbReference>
<comment type="similarity">
    <text evidence="3 10">Belongs to the polysaccharide lyase 1 family.</text>
</comment>
<dbReference type="PANTHER" id="PTHR31683">
    <property type="entry name" value="PECTATE LYASE 18-RELATED"/>
    <property type="match status" value="1"/>
</dbReference>
<keyword evidence="13" id="KW-1185">Reference proteome</keyword>
<keyword evidence="8" id="KW-0325">Glycoprotein</keyword>
<keyword evidence="9 10" id="KW-0456">Lyase</keyword>
<evidence type="ECO:0000256" key="6">
    <source>
        <dbReference type="ARBA" id="ARBA00022729"/>
    </source>
</evidence>
<dbReference type="Gene3D" id="2.160.20.10">
    <property type="entry name" value="Single-stranded right-handed beta-helix, Pectin lyase-like"/>
    <property type="match status" value="1"/>
</dbReference>
<evidence type="ECO:0000256" key="2">
    <source>
        <dbReference type="ARBA" id="ARBA00005220"/>
    </source>
</evidence>
<sequence>MECMREKALLVLAFTIILFFPTVWSNIGDNDKVWQERAEEARKEALDAYQDDPIEVMNQFTEHANEDMKNSTSTRRSLKSRRKGDSCLATNPIDRCWRCQKDWAKNRQKLADCVLGFGRKTRGGKGGKYYVVSDSSDEDLLNPKPGTLRHAVIQQGPLWITFARSMVIKLQQELIIQSNKTIDGRGTNVHIAYGAGLTLQFVKNVIIHGLHMHDIQMGTGGIIRDSVDHYGIRTQSDGDAISIFGATNIWIDHLSLSNCHDGLIDAIEGATAITISNCHFTNHNEVMLFGASDSSSKDQVMQITVAFNHFGKGLVQRMPRCRWGFFHVLNNDYRHWLMYAIGGSQHPTIISQGNRFTAPDNAAAKEVTKRDYAPESVWKGWTWRSEGDLLRNGAFFVQSGGPSNHLAMKNLLKAKPGSSVSRLTRFAGALDCYVNQPC</sequence>
<evidence type="ECO:0000259" key="11">
    <source>
        <dbReference type="SMART" id="SM00656"/>
    </source>
</evidence>
<feature type="signal peptide" evidence="10">
    <location>
        <begin position="1"/>
        <end position="25"/>
    </location>
</feature>
<dbReference type="AlphaFoldDB" id="A0AAN8Z4Y8"/>
<reference evidence="12 13" key="1">
    <citation type="submission" date="2023-12" db="EMBL/GenBank/DDBJ databases">
        <title>A high-quality genome assembly for Dillenia turbinata (Dilleniales).</title>
        <authorList>
            <person name="Chanderbali A."/>
        </authorList>
    </citation>
    <scope>NUCLEOTIDE SEQUENCE [LARGE SCALE GENOMIC DNA]</scope>
    <source>
        <strain evidence="12">LSX21</strain>
        <tissue evidence="12">Leaf</tissue>
    </source>
</reference>
<feature type="chain" id="PRO_5042672958" description="Pectate lyase" evidence="10">
    <location>
        <begin position="26"/>
        <end position="438"/>
    </location>
</feature>
<dbReference type="Pfam" id="PF00544">
    <property type="entry name" value="Pectate_lyase_4"/>
    <property type="match status" value="1"/>
</dbReference>
<evidence type="ECO:0000256" key="10">
    <source>
        <dbReference type="RuleBase" id="RU361123"/>
    </source>
</evidence>
<keyword evidence="7 10" id="KW-0106">Calcium</keyword>
<evidence type="ECO:0000256" key="9">
    <source>
        <dbReference type="ARBA" id="ARBA00023239"/>
    </source>
</evidence>
<dbReference type="EMBL" id="JBAMMX010000016">
    <property type="protein sequence ID" value="KAK6924961.1"/>
    <property type="molecule type" value="Genomic_DNA"/>
</dbReference>
<dbReference type="InterPro" id="IPR018082">
    <property type="entry name" value="AmbAllergen"/>
</dbReference>
<dbReference type="GO" id="GO:0046872">
    <property type="term" value="F:metal ion binding"/>
    <property type="evidence" value="ECO:0007669"/>
    <property type="project" value="UniProtKB-KW"/>
</dbReference>
<evidence type="ECO:0000313" key="12">
    <source>
        <dbReference type="EMBL" id="KAK6924961.1"/>
    </source>
</evidence>
<feature type="domain" description="Pectate lyase" evidence="11">
    <location>
        <begin position="165"/>
        <end position="362"/>
    </location>
</feature>
<gene>
    <name evidence="12" type="ORF">RJ641_009287</name>
</gene>
<dbReference type="InterPro" id="IPR012334">
    <property type="entry name" value="Pectin_lyas_fold"/>
</dbReference>
<dbReference type="Pfam" id="PF04431">
    <property type="entry name" value="Pec_lyase_N"/>
    <property type="match status" value="1"/>
</dbReference>
<evidence type="ECO:0000256" key="7">
    <source>
        <dbReference type="ARBA" id="ARBA00022837"/>
    </source>
</evidence>